<accession>A0AAE1YYC1</accession>
<reference evidence="1" key="1">
    <citation type="submission" date="2020-06" db="EMBL/GenBank/DDBJ databases">
        <authorList>
            <person name="Li T."/>
            <person name="Hu X."/>
            <person name="Zhang T."/>
            <person name="Song X."/>
            <person name="Zhang H."/>
            <person name="Dai N."/>
            <person name="Sheng W."/>
            <person name="Hou X."/>
            <person name="Wei L."/>
        </authorList>
    </citation>
    <scope>NUCLEOTIDE SEQUENCE</scope>
    <source>
        <strain evidence="1">3651</strain>
        <tissue evidence="1">Leaf</tissue>
    </source>
</reference>
<keyword evidence="2" id="KW-1185">Reference proteome</keyword>
<evidence type="ECO:0000313" key="2">
    <source>
        <dbReference type="Proteomes" id="UP001293254"/>
    </source>
</evidence>
<reference evidence="1" key="2">
    <citation type="journal article" date="2024" name="Plant">
        <title>Genomic evolution and insights into agronomic trait innovations of Sesamum species.</title>
        <authorList>
            <person name="Miao H."/>
            <person name="Wang L."/>
            <person name="Qu L."/>
            <person name="Liu H."/>
            <person name="Sun Y."/>
            <person name="Le M."/>
            <person name="Wang Q."/>
            <person name="Wei S."/>
            <person name="Zheng Y."/>
            <person name="Lin W."/>
            <person name="Duan Y."/>
            <person name="Cao H."/>
            <person name="Xiong S."/>
            <person name="Wang X."/>
            <person name="Wei L."/>
            <person name="Li C."/>
            <person name="Ma Q."/>
            <person name="Ju M."/>
            <person name="Zhao R."/>
            <person name="Li G."/>
            <person name="Mu C."/>
            <person name="Tian Q."/>
            <person name="Mei H."/>
            <person name="Zhang T."/>
            <person name="Gao T."/>
            <person name="Zhang H."/>
        </authorList>
    </citation>
    <scope>NUCLEOTIDE SEQUENCE</scope>
    <source>
        <strain evidence="1">3651</strain>
    </source>
</reference>
<proteinExistence type="predicted"/>
<organism evidence="1 2">
    <name type="scientific">Sesamum alatum</name>
    <dbReference type="NCBI Taxonomy" id="300844"/>
    <lineage>
        <taxon>Eukaryota</taxon>
        <taxon>Viridiplantae</taxon>
        <taxon>Streptophyta</taxon>
        <taxon>Embryophyta</taxon>
        <taxon>Tracheophyta</taxon>
        <taxon>Spermatophyta</taxon>
        <taxon>Magnoliopsida</taxon>
        <taxon>eudicotyledons</taxon>
        <taxon>Gunneridae</taxon>
        <taxon>Pentapetalae</taxon>
        <taxon>asterids</taxon>
        <taxon>lamiids</taxon>
        <taxon>Lamiales</taxon>
        <taxon>Pedaliaceae</taxon>
        <taxon>Sesamum</taxon>
    </lineage>
</organism>
<name>A0AAE1YYC1_9LAMI</name>
<protein>
    <submittedName>
        <fullName evidence="1">Uncharacterized protein</fullName>
    </submittedName>
</protein>
<dbReference type="Proteomes" id="UP001293254">
    <property type="component" value="Unassembled WGS sequence"/>
</dbReference>
<comment type="caution">
    <text evidence="1">The sequence shown here is derived from an EMBL/GenBank/DDBJ whole genome shotgun (WGS) entry which is preliminary data.</text>
</comment>
<gene>
    <name evidence="1" type="ORF">Salat_0187800</name>
</gene>
<sequence>MHKKRGGREDVPNHCGGGEVALGHEPIVHALEDVGHVVDGVLELRLSITELRLPVEELLLLVEDPLHSGIGPRSTGRPGCMRGGRWRRRRRRSWTVVGLGVGSWSLQPPIVPNLDGETCGVGQQDRRQGVWHEQMVLVAHSRDHLHGLISGEVNPIPTLGFFITLQRKTDMQGDGGNESPKYYGA</sequence>
<evidence type="ECO:0000313" key="1">
    <source>
        <dbReference type="EMBL" id="KAK4438534.1"/>
    </source>
</evidence>
<dbReference type="AlphaFoldDB" id="A0AAE1YYC1"/>
<dbReference type="EMBL" id="JACGWO010000001">
    <property type="protein sequence ID" value="KAK4438534.1"/>
    <property type="molecule type" value="Genomic_DNA"/>
</dbReference>